<evidence type="ECO:0000256" key="1">
    <source>
        <dbReference type="ARBA" id="ARBA00006382"/>
    </source>
</evidence>
<dbReference type="PIRSF" id="PIRSF000188">
    <property type="entry name" value="Phe_leu_dh"/>
    <property type="match status" value="1"/>
</dbReference>
<protein>
    <submittedName>
        <fullName evidence="6">Glu/Leu/Phe/Val dehydrogenase</fullName>
    </submittedName>
</protein>
<dbReference type="Pfam" id="PF00208">
    <property type="entry name" value="ELFV_dehydrog"/>
    <property type="match status" value="1"/>
</dbReference>
<dbReference type="SMART" id="SM00839">
    <property type="entry name" value="ELFV_dehydrog"/>
    <property type="match status" value="1"/>
</dbReference>
<dbReference type="InterPro" id="IPR016211">
    <property type="entry name" value="Glu/Phe/Leu/Val/Trp_DH_bac/arc"/>
</dbReference>
<comment type="similarity">
    <text evidence="1 4">Belongs to the Glu/Leu/Phe/Val dehydrogenases family.</text>
</comment>
<dbReference type="InterPro" id="IPR006097">
    <property type="entry name" value="Glu/Leu/Phe/Val/Trp_DH_dimer"/>
</dbReference>
<evidence type="ECO:0000313" key="7">
    <source>
        <dbReference type="Proteomes" id="UP001428817"/>
    </source>
</evidence>
<organism evidence="6 7">
    <name type="scientific">Pseudonocardia eucalypti</name>
    <dbReference type="NCBI Taxonomy" id="648755"/>
    <lineage>
        <taxon>Bacteria</taxon>
        <taxon>Bacillati</taxon>
        <taxon>Actinomycetota</taxon>
        <taxon>Actinomycetes</taxon>
        <taxon>Pseudonocardiales</taxon>
        <taxon>Pseudonocardiaceae</taxon>
        <taxon>Pseudonocardia</taxon>
    </lineage>
</organism>
<gene>
    <name evidence="6" type="ORF">GCM10023321_00680</name>
</gene>
<evidence type="ECO:0000256" key="4">
    <source>
        <dbReference type="RuleBase" id="RU004417"/>
    </source>
</evidence>
<dbReference type="InterPro" id="IPR006095">
    <property type="entry name" value="Glu/Leu/Phe/Val/Trp_DH"/>
</dbReference>
<dbReference type="PANTHER" id="PTHR42722">
    <property type="entry name" value="LEUCINE DEHYDROGENASE"/>
    <property type="match status" value="1"/>
</dbReference>
<name>A0ABP9PCZ4_9PSEU</name>
<dbReference type="PRINTS" id="PR00082">
    <property type="entry name" value="GLFDHDRGNASE"/>
</dbReference>
<reference evidence="7" key="1">
    <citation type="journal article" date="2019" name="Int. J. Syst. Evol. Microbiol.">
        <title>The Global Catalogue of Microorganisms (GCM) 10K type strain sequencing project: providing services to taxonomists for standard genome sequencing and annotation.</title>
        <authorList>
            <consortium name="The Broad Institute Genomics Platform"/>
            <consortium name="The Broad Institute Genome Sequencing Center for Infectious Disease"/>
            <person name="Wu L."/>
            <person name="Ma J."/>
        </authorList>
    </citation>
    <scope>NUCLEOTIDE SEQUENCE [LARGE SCALE GENOMIC DNA]</scope>
    <source>
        <strain evidence="7">JCM 18303</strain>
    </source>
</reference>
<proteinExistence type="inferred from homology"/>
<keyword evidence="7" id="KW-1185">Reference proteome</keyword>
<dbReference type="EMBL" id="BAABJP010000001">
    <property type="protein sequence ID" value="GAA5144398.1"/>
    <property type="molecule type" value="Genomic_DNA"/>
</dbReference>
<evidence type="ECO:0000256" key="2">
    <source>
        <dbReference type="ARBA" id="ARBA00023002"/>
    </source>
</evidence>
<accession>A0ABP9PCZ4</accession>
<dbReference type="InterPro" id="IPR006096">
    <property type="entry name" value="Glu/Leu/Phe/Val/Trp_DH_C"/>
</dbReference>
<evidence type="ECO:0000313" key="6">
    <source>
        <dbReference type="EMBL" id="GAA5144398.1"/>
    </source>
</evidence>
<dbReference type="Gene3D" id="3.40.50.720">
    <property type="entry name" value="NAD(P)-binding Rossmann-like Domain"/>
    <property type="match status" value="1"/>
</dbReference>
<dbReference type="InterPro" id="IPR036291">
    <property type="entry name" value="NAD(P)-bd_dom_sf"/>
</dbReference>
<sequence>MLEHDQVVLRRGERSGIPVIVAIHSTRLGPAIGGCRLWRYPDWRDGLADALRLAEGMTIKNAAAGLPCGGGKTVLAVPPDLPLGRSARADLLADAGDLVESLGGRYIVGPDVGTSPDDMITIGERTGNVWCRPESYGGSGDSSPHTAAGVLAALDATLRHLYGPLNVAFPDAEQGGGVAGRRITVVGLGHVGSHLARSLAGAGAELTVTDVDPGRRMVAAELGARWADPVDALTAEADVLVPAALGGQLTTDLVPRLRCRAIVGPANNQLAAEQVAELLHRRGITWVPDYLASAGGVAYTVARELHGMLPPDAERQVTQIGARTATLLDAAARDAVSPHKAALQTIANLLAPTPA</sequence>
<dbReference type="SUPFAM" id="SSF51735">
    <property type="entry name" value="NAD(P)-binding Rossmann-fold domains"/>
    <property type="match status" value="1"/>
</dbReference>
<dbReference type="PANTHER" id="PTHR42722:SF1">
    <property type="entry name" value="VALINE DEHYDROGENASE"/>
    <property type="match status" value="1"/>
</dbReference>
<dbReference type="Proteomes" id="UP001428817">
    <property type="component" value="Unassembled WGS sequence"/>
</dbReference>
<comment type="caution">
    <text evidence="6">The sequence shown here is derived from an EMBL/GenBank/DDBJ whole genome shotgun (WGS) entry which is preliminary data.</text>
</comment>
<evidence type="ECO:0000259" key="5">
    <source>
        <dbReference type="SMART" id="SM00839"/>
    </source>
</evidence>
<dbReference type="SUPFAM" id="SSF53223">
    <property type="entry name" value="Aminoacid dehydrogenase-like, N-terminal domain"/>
    <property type="match status" value="1"/>
</dbReference>
<evidence type="ECO:0000256" key="3">
    <source>
        <dbReference type="ARBA" id="ARBA00023027"/>
    </source>
</evidence>
<feature type="domain" description="Glutamate/phenylalanine/leucine/valine/L-tryptophan dehydrogenase C-terminal" evidence="5">
    <location>
        <begin position="140"/>
        <end position="353"/>
    </location>
</feature>
<keyword evidence="3" id="KW-0520">NAD</keyword>
<dbReference type="InterPro" id="IPR046346">
    <property type="entry name" value="Aminoacid_DH-like_N_sf"/>
</dbReference>
<dbReference type="Pfam" id="PF02812">
    <property type="entry name" value="ELFV_dehydrog_N"/>
    <property type="match status" value="1"/>
</dbReference>
<dbReference type="Gene3D" id="3.40.50.10860">
    <property type="entry name" value="Leucine Dehydrogenase, chain A, domain 1"/>
    <property type="match status" value="1"/>
</dbReference>
<keyword evidence="2 4" id="KW-0560">Oxidoreductase</keyword>